<sequence>MPSVKHYPIHPDDIQTRLVTLKKRQRDLSIFGIAALSVCALAVLFSFALQPVIYGFFDLSTQIKQLHIPAGFEGQLFVDEQPDYLITLLSWLGWLILKLTVSFFGAFIFVRLLKKFRFFKVRFKSLILRFVAWLIGWILIWSGLTFLQYHQQSDEAQAYAELVQYDQRIQTSPIFQYLQQTHSPQPVKDYLLAQTALLHRPIDKDAAVSYTSSLIRAERTDPHFFEYGLKREQLWTIQHQVYGKSITPMAQSIDAQARQAARISEVSQRLSWGLSFVAFLAGAILYGLNVNLKARIRRIEARF</sequence>
<organism evidence="2 3">
    <name type="scientific">Acinetobacter soli</name>
    <dbReference type="NCBI Taxonomy" id="487316"/>
    <lineage>
        <taxon>Bacteria</taxon>
        <taxon>Pseudomonadati</taxon>
        <taxon>Pseudomonadota</taxon>
        <taxon>Gammaproteobacteria</taxon>
        <taxon>Moraxellales</taxon>
        <taxon>Moraxellaceae</taxon>
        <taxon>Acinetobacter</taxon>
    </lineage>
</organism>
<protein>
    <submittedName>
        <fullName evidence="2">Uncharacterized protein</fullName>
    </submittedName>
</protein>
<proteinExistence type="predicted"/>
<name>A0A1P8EG33_9GAMM</name>
<keyword evidence="1" id="KW-0472">Membrane</keyword>
<feature type="transmembrane region" description="Helical" evidence="1">
    <location>
        <begin position="126"/>
        <end position="147"/>
    </location>
</feature>
<feature type="transmembrane region" description="Helical" evidence="1">
    <location>
        <begin position="91"/>
        <end position="114"/>
    </location>
</feature>
<dbReference type="Proteomes" id="UP000185674">
    <property type="component" value="Chromosome"/>
</dbReference>
<reference evidence="2 3" key="1">
    <citation type="submission" date="2016-08" db="EMBL/GenBank/DDBJ databases">
        <title>Complete genome sequence of Acinetobacter baylyi strain GFJ2.</title>
        <authorList>
            <person name="Tabata M."/>
            <person name="Kuboki S."/>
            <person name="Gibu N."/>
            <person name="Kinouchi Y."/>
            <person name="Vangnai A."/>
            <person name="Kasai D."/>
            <person name="Fukuda M."/>
        </authorList>
    </citation>
    <scope>NUCLEOTIDE SEQUENCE [LARGE SCALE GENOMIC DNA]</scope>
    <source>
        <strain evidence="2 3">GFJ2</strain>
    </source>
</reference>
<keyword evidence="1" id="KW-1133">Transmembrane helix</keyword>
<dbReference type="STRING" id="487316.BEN76_03615"/>
<dbReference type="RefSeq" id="WP_076032276.1">
    <property type="nucleotide sequence ID" value="NZ_CP016896.1"/>
</dbReference>
<gene>
    <name evidence="2" type="ORF">BEN76_03615</name>
</gene>
<evidence type="ECO:0000313" key="2">
    <source>
        <dbReference type="EMBL" id="APV35154.1"/>
    </source>
</evidence>
<keyword evidence="1" id="KW-0812">Transmembrane</keyword>
<dbReference type="KEGG" id="asol:BEN76_03615"/>
<evidence type="ECO:0000256" key="1">
    <source>
        <dbReference type="SAM" id="Phobius"/>
    </source>
</evidence>
<feature type="transmembrane region" description="Helical" evidence="1">
    <location>
        <begin position="28"/>
        <end position="49"/>
    </location>
</feature>
<dbReference type="eggNOG" id="ENOG5030MBF">
    <property type="taxonomic scope" value="Bacteria"/>
</dbReference>
<accession>A0A1P8EG33</accession>
<feature type="transmembrane region" description="Helical" evidence="1">
    <location>
        <begin position="270"/>
        <end position="288"/>
    </location>
</feature>
<dbReference type="EMBL" id="CP016896">
    <property type="protein sequence ID" value="APV35154.1"/>
    <property type="molecule type" value="Genomic_DNA"/>
</dbReference>
<evidence type="ECO:0000313" key="3">
    <source>
        <dbReference type="Proteomes" id="UP000185674"/>
    </source>
</evidence>
<dbReference type="AlphaFoldDB" id="A0A1P8EG33"/>